<dbReference type="RefSeq" id="WP_134463973.1">
    <property type="nucleotide sequence ID" value="NZ_JBHSSZ010000036.1"/>
</dbReference>
<evidence type="ECO:0000313" key="1">
    <source>
        <dbReference type="EMBL" id="TFE41165.1"/>
    </source>
</evidence>
<evidence type="ECO:0000313" key="2">
    <source>
        <dbReference type="Proteomes" id="UP000297385"/>
    </source>
</evidence>
<sequence>MPLVHVSAARPAFDTIAKACSSIRMQTPCHGLLRASDCPGNLDGHFALHMSFIESRERCASGDTRLGESFTHLNFARRDDPIVLQIIWRMGDETSISTRQVCTSLYINL</sequence>
<dbReference type="Proteomes" id="UP000297385">
    <property type="component" value="Unassembled WGS sequence"/>
</dbReference>
<proteinExistence type="predicted"/>
<reference evidence="1 2" key="1">
    <citation type="submission" date="2019-03" db="EMBL/GenBank/DDBJ databases">
        <title>Complete Genome Sequence of Paraburkholderia dipogonis ICMP 19430T, a Nitrogen-fixing Symbiont of the South African Invasive Legume Dipogon lignosus in New Zealand.</title>
        <authorList>
            <person name="De Meyer S.E."/>
        </authorList>
    </citation>
    <scope>NUCLEOTIDE SEQUENCE [LARGE SCALE GENOMIC DNA]</scope>
    <source>
        <strain evidence="1 2">ICMP 19430</strain>
    </source>
</reference>
<accession>A0A4Y8MUZ6</accession>
<name>A0A4Y8MUZ6_9BURK</name>
<protein>
    <submittedName>
        <fullName evidence="1">Uncharacterized protein</fullName>
    </submittedName>
</protein>
<dbReference type="EMBL" id="SNVI01000002">
    <property type="protein sequence ID" value="TFE41165.1"/>
    <property type="molecule type" value="Genomic_DNA"/>
</dbReference>
<comment type="caution">
    <text evidence="1">The sequence shown here is derived from an EMBL/GenBank/DDBJ whole genome shotgun (WGS) entry which is preliminary data.</text>
</comment>
<dbReference type="AlphaFoldDB" id="A0A4Y8MUZ6"/>
<gene>
    <name evidence="1" type="ORF">E2553_31260</name>
</gene>
<organism evidence="1 2">
    <name type="scientific">Paraburkholderia dipogonis</name>
    <dbReference type="NCBI Taxonomy" id="1211383"/>
    <lineage>
        <taxon>Bacteria</taxon>
        <taxon>Pseudomonadati</taxon>
        <taxon>Pseudomonadota</taxon>
        <taxon>Betaproteobacteria</taxon>
        <taxon>Burkholderiales</taxon>
        <taxon>Burkholderiaceae</taxon>
        <taxon>Paraburkholderia</taxon>
    </lineage>
</organism>